<reference evidence="6 7" key="1">
    <citation type="submission" date="2023-12" db="EMBL/GenBank/DDBJ databases">
        <title>Baltic Sea Cyanobacteria.</title>
        <authorList>
            <person name="Delbaje E."/>
            <person name="Fewer D.P."/>
            <person name="Shishido T.K."/>
        </authorList>
    </citation>
    <scope>NUCLEOTIDE SEQUENCE [LARGE SCALE GENOMIC DNA]</scope>
    <source>
        <strain evidence="6 7">UHCC 0370</strain>
    </source>
</reference>
<dbReference type="InterPro" id="IPR001638">
    <property type="entry name" value="Solute-binding_3/MltF_N"/>
</dbReference>
<evidence type="ECO:0000313" key="6">
    <source>
        <dbReference type="EMBL" id="MEA5477115.1"/>
    </source>
</evidence>
<evidence type="ECO:0000256" key="3">
    <source>
        <dbReference type="ARBA" id="ARBA00022729"/>
    </source>
</evidence>
<dbReference type="Pfam" id="PF00497">
    <property type="entry name" value="SBP_bac_3"/>
    <property type="match status" value="1"/>
</dbReference>
<feature type="compositionally biased region" description="Low complexity" evidence="4">
    <location>
        <begin position="188"/>
        <end position="197"/>
    </location>
</feature>
<dbReference type="RefSeq" id="WP_323260506.1">
    <property type="nucleotide sequence ID" value="NZ_JAYGIE010000017.1"/>
</dbReference>
<dbReference type="EMBL" id="JAYGIE010000017">
    <property type="protein sequence ID" value="MEA5477115.1"/>
    <property type="molecule type" value="Genomic_DNA"/>
</dbReference>
<accession>A0ABU5TFN6</accession>
<feature type="region of interest" description="Disordered" evidence="4">
    <location>
        <begin position="186"/>
        <end position="235"/>
    </location>
</feature>
<evidence type="ECO:0000313" key="7">
    <source>
        <dbReference type="Proteomes" id="UP001301388"/>
    </source>
</evidence>
<feature type="compositionally biased region" description="Low complexity" evidence="4">
    <location>
        <begin position="205"/>
        <end position="221"/>
    </location>
</feature>
<comment type="caution">
    <text evidence="6">The sequence shown here is derived from an EMBL/GenBank/DDBJ whole genome shotgun (WGS) entry which is preliminary data.</text>
</comment>
<dbReference type="SUPFAM" id="SSF53850">
    <property type="entry name" value="Periplasmic binding protein-like II"/>
    <property type="match status" value="1"/>
</dbReference>
<dbReference type="SMART" id="SM00062">
    <property type="entry name" value="PBPb"/>
    <property type="match status" value="1"/>
</dbReference>
<evidence type="ECO:0000256" key="1">
    <source>
        <dbReference type="ARBA" id="ARBA00010333"/>
    </source>
</evidence>
<gene>
    <name evidence="6" type="ORF">VB774_05725</name>
</gene>
<dbReference type="InterPro" id="IPR051455">
    <property type="entry name" value="Bact_solute-bind_prot3"/>
</dbReference>
<organism evidence="6 7">
    <name type="scientific">Pseudanabaena galeata UHCC 0370</name>
    <dbReference type="NCBI Taxonomy" id="3110310"/>
    <lineage>
        <taxon>Bacteria</taxon>
        <taxon>Bacillati</taxon>
        <taxon>Cyanobacteriota</taxon>
        <taxon>Cyanophyceae</taxon>
        <taxon>Pseudanabaenales</taxon>
        <taxon>Pseudanabaenaceae</taxon>
        <taxon>Pseudanabaena</taxon>
    </lineage>
</organism>
<dbReference type="CDD" id="cd13692">
    <property type="entry name" value="PBP2_BztA"/>
    <property type="match status" value="1"/>
</dbReference>
<dbReference type="PANTHER" id="PTHR30085:SF7">
    <property type="entry name" value="AMINO-ACID ABC TRANSPORTER-BINDING PROTEIN YHDW-RELATED"/>
    <property type="match status" value="1"/>
</dbReference>
<comment type="similarity">
    <text evidence="1">Belongs to the bacterial solute-binding protein 3 family.</text>
</comment>
<feature type="domain" description="Solute-binding protein family 3/N-terminal" evidence="5">
    <location>
        <begin position="86"/>
        <end position="360"/>
    </location>
</feature>
<dbReference type="PANTHER" id="PTHR30085">
    <property type="entry name" value="AMINO ACID ABC TRANSPORTER PERMEASE"/>
    <property type="match status" value="1"/>
</dbReference>
<name>A0ABU5TFN6_9CYAN</name>
<keyword evidence="3" id="KW-0732">Signal</keyword>
<protein>
    <submittedName>
        <fullName evidence="6">Amino acid ABC transporter substrate-binding protein</fullName>
    </submittedName>
</protein>
<proteinExistence type="inferred from homology"/>
<evidence type="ECO:0000259" key="5">
    <source>
        <dbReference type="SMART" id="SM00062"/>
    </source>
</evidence>
<evidence type="ECO:0000256" key="4">
    <source>
        <dbReference type="SAM" id="MobiDB-lite"/>
    </source>
</evidence>
<dbReference type="Gene3D" id="3.40.190.10">
    <property type="entry name" value="Periplasmic binding protein-like II"/>
    <property type="match status" value="3"/>
</dbReference>
<keyword evidence="7" id="KW-1185">Reference proteome</keyword>
<sequence length="439" mass="47717">MSLMPKHLPKTAALLKHKAQKPSGQTPLRQWCFFASLTIALLSGCQPAPTPSPTVTPTATTTPMADTTIKDKAPEGILERVKARGKLICGVNGKLSGFSYVDEKGVWSGLDVDYCQAISAAVLGDAKAVEFKPLLAKDRFTAIQRGEVDVLMRNTTRTLTRDVATNISFAPTTFFDGQGVMLRIGAKPTASPTSSPSPTTPISPSPTTSASPTPSPTSTPSADKESNKTDQQTPKTTEELAIALKELTDKKICVETGINATNLESTFKEANIAIEAIILPDLDEVLNAYSKGDCEAISSEKSQLAAWRSKLPRPADHKILDLSLSREPLSPALVGNDDRWRDVVTWIIYATFYADELGINMNNYTIFKDTKNPEVARFLGTSDSLGIELGLAPDWTTQILKQVGNYSDIYNRNLAPLDIPRGLNRTWKQGGLLYSMPFR</sequence>
<dbReference type="Proteomes" id="UP001301388">
    <property type="component" value="Unassembled WGS sequence"/>
</dbReference>
<evidence type="ECO:0000256" key="2">
    <source>
        <dbReference type="ARBA" id="ARBA00022448"/>
    </source>
</evidence>
<keyword evidence="2" id="KW-0813">Transport</keyword>